<dbReference type="GO" id="GO:0006352">
    <property type="term" value="P:DNA-templated transcription initiation"/>
    <property type="evidence" value="ECO:0007669"/>
    <property type="project" value="InterPro"/>
</dbReference>
<dbReference type="Pfam" id="PF08281">
    <property type="entry name" value="Sigma70_r4_2"/>
    <property type="match status" value="1"/>
</dbReference>
<evidence type="ECO:0000256" key="4">
    <source>
        <dbReference type="ARBA" id="ARBA00023082"/>
    </source>
</evidence>
<evidence type="ECO:0000313" key="8">
    <source>
        <dbReference type="EMBL" id="BBJ37893.1"/>
    </source>
</evidence>
<evidence type="ECO:0000256" key="2">
    <source>
        <dbReference type="ARBA" id="ARBA00011344"/>
    </source>
</evidence>
<comment type="subunit">
    <text evidence="2">Interacts transiently with the RNA polymerase catalytic core formed by RpoA, RpoB, RpoC and RpoZ (2 alpha, 1 beta, 1 beta' and 1 omega subunit) to form the RNA polymerase holoenzyme that can initiate transcription.</text>
</comment>
<dbReference type="SUPFAM" id="SSF88946">
    <property type="entry name" value="Sigma2 domain of RNA polymerase sigma factors"/>
    <property type="match status" value="1"/>
</dbReference>
<evidence type="ECO:0000313" key="9">
    <source>
        <dbReference type="Proteomes" id="UP000463951"/>
    </source>
</evidence>
<dbReference type="InterPro" id="IPR052704">
    <property type="entry name" value="ECF_Sigma-70_Domain"/>
</dbReference>
<dbReference type="Pfam" id="PF04542">
    <property type="entry name" value="Sigma70_r2"/>
    <property type="match status" value="1"/>
</dbReference>
<dbReference type="InterPro" id="IPR013324">
    <property type="entry name" value="RNA_pol_sigma_r3/r4-like"/>
</dbReference>
<dbReference type="InterPro" id="IPR013249">
    <property type="entry name" value="RNA_pol_sigma70_r4_t2"/>
</dbReference>
<dbReference type="AlphaFoldDB" id="A0A499UAY5"/>
<dbReference type="SUPFAM" id="SSF88659">
    <property type="entry name" value="Sigma3 and sigma4 domains of RNA polymerase sigma factors"/>
    <property type="match status" value="1"/>
</dbReference>
<dbReference type="Gene3D" id="3.10.450.50">
    <property type="match status" value="1"/>
</dbReference>
<evidence type="ECO:0000256" key="1">
    <source>
        <dbReference type="ARBA" id="ARBA00010641"/>
    </source>
</evidence>
<dbReference type="NCBIfam" id="TIGR02937">
    <property type="entry name" value="sigma70-ECF"/>
    <property type="match status" value="1"/>
</dbReference>
<dbReference type="InterPro" id="IPR007627">
    <property type="entry name" value="RNA_pol_sigma70_r2"/>
</dbReference>
<protein>
    <submittedName>
        <fullName evidence="8">RNA polymerase sigma24 factor</fullName>
    </submittedName>
</protein>
<comment type="similarity">
    <text evidence="1">Belongs to the sigma-70 factor family. ECF subfamily.</text>
</comment>
<dbReference type="InterPro" id="IPR013325">
    <property type="entry name" value="RNA_pol_sigma_r2"/>
</dbReference>
<dbReference type="Proteomes" id="UP000463951">
    <property type="component" value="Chromosome"/>
</dbReference>
<sequence length="296" mass="32288">MGDGHAPGLSGRKDVLGADWESHRPAVFGVAYRLLGSVADAEDVTQDVWLRAAGADLRDVGDPRAWLVTVAARRSYDILKSARFRRETYVGPWLPEPLLTGPDASEPVLVDESVSSAMLLIMEELSPPERVAFVLHDVFGFEFGRIAEVLDVSVPGARQLASRARRRVAKANQATPQAPKAERERVLAVFRAAYEAGDLAGLVRLLHPDAVYVTDGGGKAAAARKLIHGGQRVAEVMVRVGSQWRPDRIDLAEVGGELALVFRREGRVYSVDTLQITDGLITAYRRVINPDKLSHV</sequence>
<evidence type="ECO:0000256" key="3">
    <source>
        <dbReference type="ARBA" id="ARBA00023015"/>
    </source>
</evidence>
<keyword evidence="5" id="KW-0804">Transcription</keyword>
<accession>A0A499UAY5</accession>
<dbReference type="InterPro" id="IPR014284">
    <property type="entry name" value="RNA_pol_sigma-70_dom"/>
</dbReference>
<keyword evidence="4" id="KW-0731">Sigma factor</keyword>
<keyword evidence="3" id="KW-0805">Transcription regulation</keyword>
<name>A0A499UAY5_9ACTN</name>
<dbReference type="Gene3D" id="1.10.10.10">
    <property type="entry name" value="Winged helix-like DNA-binding domain superfamily/Winged helix DNA-binding domain"/>
    <property type="match status" value="1"/>
</dbReference>
<gene>
    <name evidence="8" type="ORF">SSPO_006110</name>
</gene>
<evidence type="ECO:0000259" key="6">
    <source>
        <dbReference type="Pfam" id="PF04542"/>
    </source>
</evidence>
<evidence type="ECO:0000256" key="5">
    <source>
        <dbReference type="ARBA" id="ARBA00023163"/>
    </source>
</evidence>
<dbReference type="InterPro" id="IPR036388">
    <property type="entry name" value="WH-like_DNA-bd_sf"/>
</dbReference>
<dbReference type="SUPFAM" id="SSF54427">
    <property type="entry name" value="NTF2-like"/>
    <property type="match status" value="1"/>
</dbReference>
<feature type="domain" description="RNA polymerase sigma-70 region 2" evidence="6">
    <location>
        <begin position="21"/>
        <end position="83"/>
    </location>
</feature>
<dbReference type="InterPro" id="IPR032710">
    <property type="entry name" value="NTF2-like_dom_sf"/>
</dbReference>
<proteinExistence type="inferred from homology"/>
<reference evidence="8 9" key="1">
    <citation type="journal article" date="2020" name="Int. J. Syst. Evol. Microbiol.">
        <title>Reclassification of Streptomyces castelarensis and Streptomyces sporoclivatus as later heterotypic synonyms of Streptomyces antimycoticus.</title>
        <authorList>
            <person name="Komaki H."/>
            <person name="Tamura T."/>
        </authorList>
    </citation>
    <scope>NUCLEOTIDE SEQUENCE [LARGE SCALE GENOMIC DNA]</scope>
    <source>
        <strain evidence="8 9">NBRC 100767</strain>
    </source>
</reference>
<dbReference type="NCBIfam" id="NF007214">
    <property type="entry name" value="PRK09636.1"/>
    <property type="match status" value="1"/>
</dbReference>
<dbReference type="PANTHER" id="PTHR30173:SF36">
    <property type="entry name" value="ECF RNA POLYMERASE SIGMA FACTOR SIGJ"/>
    <property type="match status" value="1"/>
</dbReference>
<dbReference type="EMBL" id="AP019620">
    <property type="protein sequence ID" value="BBJ37893.1"/>
    <property type="molecule type" value="Genomic_DNA"/>
</dbReference>
<dbReference type="GO" id="GO:0003677">
    <property type="term" value="F:DNA binding"/>
    <property type="evidence" value="ECO:0007669"/>
    <property type="project" value="InterPro"/>
</dbReference>
<dbReference type="Gene3D" id="1.10.1740.10">
    <property type="match status" value="1"/>
</dbReference>
<organism evidence="8 9">
    <name type="scientific">Streptomyces antimycoticus</name>
    <dbReference type="NCBI Taxonomy" id="68175"/>
    <lineage>
        <taxon>Bacteria</taxon>
        <taxon>Bacillati</taxon>
        <taxon>Actinomycetota</taxon>
        <taxon>Actinomycetes</taxon>
        <taxon>Kitasatosporales</taxon>
        <taxon>Streptomycetaceae</taxon>
        <taxon>Streptomyces</taxon>
        <taxon>Streptomyces violaceusniger group</taxon>
    </lineage>
</organism>
<dbReference type="GO" id="GO:0016987">
    <property type="term" value="F:sigma factor activity"/>
    <property type="evidence" value="ECO:0007669"/>
    <property type="project" value="UniProtKB-KW"/>
</dbReference>
<dbReference type="PANTHER" id="PTHR30173">
    <property type="entry name" value="SIGMA 19 FACTOR"/>
    <property type="match status" value="1"/>
</dbReference>
<evidence type="ECO:0000259" key="7">
    <source>
        <dbReference type="Pfam" id="PF08281"/>
    </source>
</evidence>
<feature type="domain" description="RNA polymerase sigma factor 70 region 4 type 2" evidence="7">
    <location>
        <begin position="118"/>
        <end position="167"/>
    </location>
</feature>